<feature type="transmembrane region" description="Helical" evidence="1">
    <location>
        <begin position="308"/>
        <end position="328"/>
    </location>
</feature>
<reference evidence="4" key="5">
    <citation type="submission" date="2015-06" db="UniProtKB">
        <authorList>
            <consortium name="EnsemblFungi"/>
        </authorList>
    </citation>
    <scope>IDENTIFICATION</scope>
    <source>
        <strain evidence="4">ATCC 64411</strain>
    </source>
</reference>
<accession>A0A0C4EGP1</accession>
<feature type="transmembrane region" description="Helical" evidence="1">
    <location>
        <begin position="538"/>
        <end position="558"/>
    </location>
</feature>
<evidence type="ECO:0000313" key="4">
    <source>
        <dbReference type="EnsemblFungi" id="MAPG_12021T0"/>
    </source>
</evidence>
<proteinExistence type="predicted"/>
<dbReference type="Proteomes" id="UP000011715">
    <property type="component" value="Unassembled WGS sequence"/>
</dbReference>
<evidence type="ECO:0000313" key="5">
    <source>
        <dbReference type="Proteomes" id="UP000011715"/>
    </source>
</evidence>
<dbReference type="VEuPathDB" id="FungiDB:MAPG_12021"/>
<dbReference type="EMBL" id="GL877088">
    <property type="protein sequence ID" value="KLU93080.1"/>
    <property type="molecule type" value="Genomic_DNA"/>
</dbReference>
<reference evidence="5" key="1">
    <citation type="submission" date="2010-05" db="EMBL/GenBank/DDBJ databases">
        <title>The genome sequence of Magnaporthe poae strain ATCC 64411.</title>
        <authorList>
            <person name="Ma L.-J."/>
            <person name="Dead R."/>
            <person name="Young S."/>
            <person name="Zeng Q."/>
            <person name="Koehrsen M."/>
            <person name="Alvarado L."/>
            <person name="Berlin A."/>
            <person name="Chapman S.B."/>
            <person name="Chen Z."/>
            <person name="Freedman E."/>
            <person name="Gellesch M."/>
            <person name="Goldberg J."/>
            <person name="Griggs A."/>
            <person name="Gujja S."/>
            <person name="Heilman E.R."/>
            <person name="Heiman D."/>
            <person name="Hepburn T."/>
            <person name="Howarth C."/>
            <person name="Jen D."/>
            <person name="Larson L."/>
            <person name="Mehta T."/>
            <person name="Neiman D."/>
            <person name="Pearson M."/>
            <person name="Roberts A."/>
            <person name="Saif S."/>
            <person name="Shea T."/>
            <person name="Shenoy N."/>
            <person name="Sisk P."/>
            <person name="Stolte C."/>
            <person name="Sykes S."/>
            <person name="Walk T."/>
            <person name="White J."/>
            <person name="Yandava C."/>
            <person name="Haas B."/>
            <person name="Nusbaum C."/>
            <person name="Birren B."/>
        </authorList>
    </citation>
    <scope>NUCLEOTIDE SEQUENCE [LARGE SCALE GENOMIC DNA]</scope>
    <source>
        <strain evidence="5">ATCC 64411 / 73-15</strain>
    </source>
</reference>
<keyword evidence="5" id="KW-1185">Reference proteome</keyword>
<evidence type="ECO:0000256" key="1">
    <source>
        <dbReference type="SAM" id="Phobius"/>
    </source>
</evidence>
<evidence type="ECO:0000256" key="2">
    <source>
        <dbReference type="SAM" id="SignalP"/>
    </source>
</evidence>
<dbReference type="AlphaFoldDB" id="A0A0C4EGP1"/>
<reference evidence="4" key="4">
    <citation type="journal article" date="2015" name="G3 (Bethesda)">
        <title>Genome sequences of three phytopathogenic species of the Magnaporthaceae family of fungi.</title>
        <authorList>
            <person name="Okagaki L.H."/>
            <person name="Nunes C.C."/>
            <person name="Sailsbery J."/>
            <person name="Clay B."/>
            <person name="Brown D."/>
            <person name="John T."/>
            <person name="Oh Y."/>
            <person name="Young N."/>
            <person name="Fitzgerald M."/>
            <person name="Haas B.J."/>
            <person name="Zeng Q."/>
            <person name="Young S."/>
            <person name="Adiconis X."/>
            <person name="Fan L."/>
            <person name="Levin J.Z."/>
            <person name="Mitchell T.K."/>
            <person name="Okubara P.A."/>
            <person name="Farman M.L."/>
            <person name="Kohn L.M."/>
            <person name="Birren B."/>
            <person name="Ma L.-J."/>
            <person name="Dean R.A."/>
        </authorList>
    </citation>
    <scope>NUCLEOTIDE SEQUENCE</scope>
    <source>
        <strain evidence="4">ATCC 64411 / 73-15</strain>
    </source>
</reference>
<dbReference type="OrthoDB" id="5406607at2759"/>
<evidence type="ECO:0000313" key="3">
    <source>
        <dbReference type="EMBL" id="KLU93080.1"/>
    </source>
</evidence>
<feature type="chain" id="PRO_5009386241" evidence="2">
    <location>
        <begin position="24"/>
        <end position="572"/>
    </location>
</feature>
<reference evidence="3" key="2">
    <citation type="submission" date="2010-05" db="EMBL/GenBank/DDBJ databases">
        <title>The Genome Sequence of Magnaporthe poae strain ATCC 64411.</title>
        <authorList>
            <consortium name="The Broad Institute Genome Sequencing Platform"/>
            <consortium name="Broad Institute Genome Sequencing Center for Infectious Disease"/>
            <person name="Ma L.-J."/>
            <person name="Dead R."/>
            <person name="Young S."/>
            <person name="Zeng Q."/>
            <person name="Koehrsen M."/>
            <person name="Alvarado L."/>
            <person name="Berlin A."/>
            <person name="Chapman S.B."/>
            <person name="Chen Z."/>
            <person name="Freedman E."/>
            <person name="Gellesch M."/>
            <person name="Goldberg J."/>
            <person name="Griggs A."/>
            <person name="Gujja S."/>
            <person name="Heilman E.R."/>
            <person name="Heiman D."/>
            <person name="Hepburn T."/>
            <person name="Howarth C."/>
            <person name="Jen D."/>
            <person name="Larson L."/>
            <person name="Mehta T."/>
            <person name="Neiman D."/>
            <person name="Pearson M."/>
            <person name="Roberts A."/>
            <person name="Saif S."/>
            <person name="Shea T."/>
            <person name="Shenoy N."/>
            <person name="Sisk P."/>
            <person name="Stolte C."/>
            <person name="Sykes S."/>
            <person name="Walk T."/>
            <person name="White J."/>
            <person name="Yandava C."/>
            <person name="Haas B."/>
            <person name="Nusbaum C."/>
            <person name="Birren B."/>
        </authorList>
    </citation>
    <scope>NUCLEOTIDE SEQUENCE</scope>
    <source>
        <strain evidence="3">ATCC 64411</strain>
    </source>
</reference>
<dbReference type="OMA" id="EIHANHA"/>
<feature type="transmembrane region" description="Helical" evidence="1">
    <location>
        <begin position="499"/>
        <end position="518"/>
    </location>
</feature>
<keyword evidence="2" id="KW-0732">Signal</keyword>
<dbReference type="EnsemblFungi" id="MAPG_12021T0">
    <property type="protein sequence ID" value="MAPG_12021T0"/>
    <property type="gene ID" value="MAPG_12021"/>
</dbReference>
<keyword evidence="1" id="KW-0812">Transmembrane</keyword>
<feature type="transmembrane region" description="Helical" evidence="1">
    <location>
        <begin position="278"/>
        <end position="296"/>
    </location>
</feature>
<feature type="signal peptide" evidence="2">
    <location>
        <begin position="1"/>
        <end position="23"/>
    </location>
</feature>
<feature type="transmembrane region" description="Helical" evidence="1">
    <location>
        <begin position="467"/>
        <end position="487"/>
    </location>
</feature>
<keyword evidence="1" id="KW-1133">Transmembrane helix</keyword>
<dbReference type="EMBL" id="ADBL01003023">
    <property type="status" value="NOT_ANNOTATED_CDS"/>
    <property type="molecule type" value="Genomic_DNA"/>
</dbReference>
<name>A0A0C4EGP1_MAGP6</name>
<dbReference type="eggNOG" id="ENOG502RX2D">
    <property type="taxonomic scope" value="Eukaryota"/>
</dbReference>
<reference evidence="3" key="3">
    <citation type="submission" date="2011-03" db="EMBL/GenBank/DDBJ databases">
        <title>Annotation of Magnaporthe poae ATCC 64411.</title>
        <authorList>
            <person name="Ma L.-J."/>
            <person name="Dead R."/>
            <person name="Young S.K."/>
            <person name="Zeng Q."/>
            <person name="Gargeya S."/>
            <person name="Fitzgerald M."/>
            <person name="Haas B."/>
            <person name="Abouelleil A."/>
            <person name="Alvarado L."/>
            <person name="Arachchi H.M."/>
            <person name="Berlin A."/>
            <person name="Brown A."/>
            <person name="Chapman S.B."/>
            <person name="Chen Z."/>
            <person name="Dunbar C."/>
            <person name="Freedman E."/>
            <person name="Gearin G."/>
            <person name="Gellesch M."/>
            <person name="Goldberg J."/>
            <person name="Griggs A."/>
            <person name="Gujja S."/>
            <person name="Heiman D."/>
            <person name="Howarth C."/>
            <person name="Larson L."/>
            <person name="Lui A."/>
            <person name="MacDonald P.J.P."/>
            <person name="Mehta T."/>
            <person name="Montmayeur A."/>
            <person name="Murphy C."/>
            <person name="Neiman D."/>
            <person name="Pearson M."/>
            <person name="Priest M."/>
            <person name="Roberts A."/>
            <person name="Saif S."/>
            <person name="Shea T."/>
            <person name="Shenoy N."/>
            <person name="Sisk P."/>
            <person name="Stolte C."/>
            <person name="Sykes S."/>
            <person name="Yandava C."/>
            <person name="Wortman J."/>
            <person name="Nusbaum C."/>
            <person name="Birren B."/>
        </authorList>
    </citation>
    <scope>NUCLEOTIDE SEQUENCE</scope>
    <source>
        <strain evidence="3">ATCC 64411</strain>
    </source>
</reference>
<organism evidence="4 5">
    <name type="scientific">Magnaporthiopsis poae (strain ATCC 64411 / 73-15)</name>
    <name type="common">Kentucky bluegrass fungus</name>
    <name type="synonym">Magnaporthe poae</name>
    <dbReference type="NCBI Taxonomy" id="644358"/>
    <lineage>
        <taxon>Eukaryota</taxon>
        <taxon>Fungi</taxon>
        <taxon>Dikarya</taxon>
        <taxon>Ascomycota</taxon>
        <taxon>Pezizomycotina</taxon>
        <taxon>Sordariomycetes</taxon>
        <taxon>Sordariomycetidae</taxon>
        <taxon>Magnaporthales</taxon>
        <taxon>Magnaporthaceae</taxon>
        <taxon>Magnaporthiopsis</taxon>
    </lineage>
</organism>
<keyword evidence="1" id="KW-0472">Membrane</keyword>
<gene>
    <name evidence="3" type="ORF">MAPG_12021</name>
</gene>
<protein>
    <submittedName>
        <fullName evidence="3 4">Uncharacterized protein</fullName>
    </submittedName>
</protein>
<sequence>MFAVSIRNIIAASLLLASASVLAQNGTENVTENGARKCPNNLPGFTLQGDNCKVLCHPARWTDILLFFLGNYVAHAATALRRPGQSTLSTGVAFLMALLLPGGGVRHGIETIMSFAILQPTPLRTAARAGAICAVVKTRLRRPVAGETADEAAAMEEELRLRLRPANPPWSFLSFLFAPTVYIRGVGHMPYPVTFDKAPSRQTILSTPKIHGVCRLPEGYELMVVHGNATFQDDEDEDTAEAGLLFNKPWWHPKGTWKKATRIFQPKRTMTISCNYNFTKSLISIVQLLFGITTLYRAKADQLDRFGYAAFGLTVAPYVWMSMINLLGNVLCPQYDCIYIAESEGLRQFYAWRAGASAVDQERYKVEGVIGRLDEGSDERLKEYHRERLCLRTLLRHEHSIDVTGWEDVVQLQSYTILRVFRILSQLAPLDITDRFWWLPNTDRFGWLPELETTYLKIQIEGLVRSAVWSFVAAAVPLVIVGTVSSFRPGQSTVEERGWMMAWLVCGVLGQLWSTPAVFIEGRPSITTGDRQRYHSRAIYMCVVLAFGVPSIGGMVTVGRMIRDFGVCQWLG</sequence>